<evidence type="ECO:0000313" key="1">
    <source>
        <dbReference type="EMBL" id="KAJ7562213.1"/>
    </source>
</evidence>
<keyword evidence="2" id="KW-1185">Reference proteome</keyword>
<organism evidence="1 2">
    <name type="scientific">Diphasiastrum complanatum</name>
    <name type="common">Issler's clubmoss</name>
    <name type="synonym">Lycopodium complanatum</name>
    <dbReference type="NCBI Taxonomy" id="34168"/>
    <lineage>
        <taxon>Eukaryota</taxon>
        <taxon>Viridiplantae</taxon>
        <taxon>Streptophyta</taxon>
        <taxon>Embryophyta</taxon>
        <taxon>Tracheophyta</taxon>
        <taxon>Lycopodiopsida</taxon>
        <taxon>Lycopodiales</taxon>
        <taxon>Lycopodiaceae</taxon>
        <taxon>Lycopodioideae</taxon>
        <taxon>Diphasiastrum</taxon>
    </lineage>
</organism>
<reference evidence="2" key="1">
    <citation type="journal article" date="2024" name="Proc. Natl. Acad. Sci. U.S.A.">
        <title>Extraordinary preservation of gene collinearity over three hundred million years revealed in homosporous lycophytes.</title>
        <authorList>
            <person name="Li C."/>
            <person name="Wickell D."/>
            <person name="Kuo L.Y."/>
            <person name="Chen X."/>
            <person name="Nie B."/>
            <person name="Liao X."/>
            <person name="Peng D."/>
            <person name="Ji J."/>
            <person name="Jenkins J."/>
            <person name="Williams M."/>
            <person name="Shu S."/>
            <person name="Plott C."/>
            <person name="Barry K."/>
            <person name="Rajasekar S."/>
            <person name="Grimwood J."/>
            <person name="Han X."/>
            <person name="Sun S."/>
            <person name="Hou Z."/>
            <person name="He W."/>
            <person name="Dai G."/>
            <person name="Sun C."/>
            <person name="Schmutz J."/>
            <person name="Leebens-Mack J.H."/>
            <person name="Li F.W."/>
            <person name="Wang L."/>
        </authorList>
    </citation>
    <scope>NUCLEOTIDE SEQUENCE [LARGE SCALE GENOMIC DNA]</scope>
    <source>
        <strain evidence="2">cv. PW_Plant_1</strain>
    </source>
</reference>
<proteinExistence type="predicted"/>
<accession>A0ACC2E6K6</accession>
<evidence type="ECO:0000313" key="2">
    <source>
        <dbReference type="Proteomes" id="UP001162992"/>
    </source>
</evidence>
<gene>
    <name evidence="1" type="ORF">O6H91_03G059200</name>
</gene>
<dbReference type="Proteomes" id="UP001162992">
    <property type="component" value="Chromosome 3"/>
</dbReference>
<name>A0ACC2E6K6_DIPCM</name>
<comment type="caution">
    <text evidence="1">The sequence shown here is derived from an EMBL/GenBank/DDBJ whole genome shotgun (WGS) entry which is preliminary data.</text>
</comment>
<protein>
    <submittedName>
        <fullName evidence="1">Uncharacterized protein</fullName>
    </submittedName>
</protein>
<dbReference type="EMBL" id="CM055094">
    <property type="protein sequence ID" value="KAJ7562213.1"/>
    <property type="molecule type" value="Genomic_DNA"/>
</dbReference>
<sequence length="393" mass="42469">MKEETPSDLTIHVQILTRFSQSAIETSPRGRSATWRESKWSQQKYRVPLRPAEVYKLERERGERESEREMKAIVIREPGGPEVLELREVADPEVHDGEVLIKIAAAGVNRADTSQRKGQYPPPPGAPVYLGLECSGVIEAVGSGVENWKVGDEVCALLTGGGYAEKVAVSAGQLLPIPKGISLQDAASLSEAACTVWSTIFMTSHLSFGESLLIHGGTSGIGTFAIQIAKYIGAKVFTTAGSDESLLECSKLGADVTINYKKEDFVARVKDETNDKGVDVILDIIGASYFQRNLDSLSLGGRLFIIGFQTGLTGQFNLGPLLVKRLTVSAAGLRSRSTENKAQIVAEVLANVWPAIEEGKVKPIIYKSLPLENAAEAHHLIEGNHLGKILLIP</sequence>